<gene>
    <name evidence="2" type="ORF">CAEBREN_25631</name>
</gene>
<organism evidence="3">
    <name type="scientific">Caenorhabditis brenneri</name>
    <name type="common">Nematode worm</name>
    <dbReference type="NCBI Taxonomy" id="135651"/>
    <lineage>
        <taxon>Eukaryota</taxon>
        <taxon>Metazoa</taxon>
        <taxon>Ecdysozoa</taxon>
        <taxon>Nematoda</taxon>
        <taxon>Chromadorea</taxon>
        <taxon>Rhabditida</taxon>
        <taxon>Rhabditina</taxon>
        <taxon>Rhabditomorpha</taxon>
        <taxon>Rhabditoidea</taxon>
        <taxon>Rhabditidae</taxon>
        <taxon>Peloderinae</taxon>
        <taxon>Caenorhabditis</taxon>
    </lineage>
</organism>
<protein>
    <submittedName>
        <fullName evidence="2">Uncharacterized protein</fullName>
    </submittedName>
</protein>
<feature type="compositionally biased region" description="Basic and acidic residues" evidence="1">
    <location>
        <begin position="534"/>
        <end position="585"/>
    </location>
</feature>
<dbReference type="Proteomes" id="UP000008068">
    <property type="component" value="Unassembled WGS sequence"/>
</dbReference>
<dbReference type="InParanoid" id="G0NL17"/>
<feature type="compositionally biased region" description="Low complexity" evidence="1">
    <location>
        <begin position="267"/>
        <end position="319"/>
    </location>
</feature>
<sequence length="617" mass="67288">MHLQSHFPSILLIQHSIVKTIISIVETIIAMADHQPYAIGDWNFPRSPVSQHPEAALNEVHHQENPVMDMMLSQINDGDSVWKQNNAFRYLDHGSEEQATAGLQTPTNDVFDWLGGGDAGASSTHTSEWEKFVQEDHTNDVFGGQHVFLPRLEVEDHVQDEQPEEPMDIGAPGMAVEKAVEDPAPVAGPVAAPVEEQEDNEPMDEQEMEIDHDAMEREAEPIEENVQGPPAPIQEALSPEMVAALEAPLVDAPGSNDIDFPVEMMEAEATPEPSPASSTLPAPASSTLPAPASSTLPAPASSTLPAPAPATLPVSAPASPSLPAPTPTPAVQAPSPDETPAPVPVQIPSPTDGFEYEPAEENRPALIYVERIIESVVIKSGVPCRPDKNDTSDSDDDFDPLAPAPAPHTRRIFWGRRCRARSFKKRSKKVPDVLAPPASAPTPLAVVPTPPAHVAPVAPTIAPAPALIAAAPPAISPTLATISLASQLAWQPWVPAGNKDTAKTLIPRVTQKKIANPRRAPRRRRQTQAEIREELLGKAEEEQRKKDQQRRERELRAQKLAVKRMEMEEQAKKEVQRLERDERAKRLPAKRKAAQDLLDAKRKAAQDLRDAKRRKKN</sequence>
<evidence type="ECO:0000256" key="1">
    <source>
        <dbReference type="SAM" id="MobiDB-lite"/>
    </source>
</evidence>
<dbReference type="EMBL" id="GL379903">
    <property type="protein sequence ID" value="EGT33173.1"/>
    <property type="molecule type" value="Genomic_DNA"/>
</dbReference>
<feature type="compositionally biased region" description="Pro residues" evidence="1">
    <location>
        <begin position="337"/>
        <end position="347"/>
    </location>
</feature>
<evidence type="ECO:0000313" key="2">
    <source>
        <dbReference type="EMBL" id="EGT33173.1"/>
    </source>
</evidence>
<feature type="region of interest" description="Disordered" evidence="1">
    <location>
        <begin position="381"/>
        <end position="404"/>
    </location>
</feature>
<reference evidence="3" key="1">
    <citation type="submission" date="2011-07" db="EMBL/GenBank/DDBJ databases">
        <authorList>
            <consortium name="Caenorhabditis brenneri Sequencing and Analysis Consortium"/>
            <person name="Wilson R.K."/>
        </authorList>
    </citation>
    <scope>NUCLEOTIDE SEQUENCE [LARGE SCALE GENOMIC DNA]</scope>
    <source>
        <strain evidence="3">PB2801</strain>
    </source>
</reference>
<dbReference type="AlphaFoldDB" id="G0NL17"/>
<proteinExistence type="predicted"/>
<keyword evidence="3" id="KW-1185">Reference proteome</keyword>
<evidence type="ECO:0000313" key="3">
    <source>
        <dbReference type="Proteomes" id="UP000008068"/>
    </source>
</evidence>
<name>G0NL17_CAEBE</name>
<feature type="region of interest" description="Disordered" evidence="1">
    <location>
        <begin position="534"/>
        <end position="617"/>
    </location>
</feature>
<accession>G0NL17</accession>
<feature type="compositionally biased region" description="Basic and acidic residues" evidence="1">
    <location>
        <begin position="598"/>
        <end position="610"/>
    </location>
</feature>
<dbReference type="HOGENOM" id="CLU_442948_0_0_1"/>
<feature type="region of interest" description="Disordered" evidence="1">
    <location>
        <begin position="267"/>
        <end position="359"/>
    </location>
</feature>
<dbReference type="OMA" id="DHDAMER"/>